<organism evidence="2 3">
    <name type="scientific">Legionella massiliensis</name>
    <dbReference type="NCBI Taxonomy" id="1034943"/>
    <lineage>
        <taxon>Bacteria</taxon>
        <taxon>Pseudomonadati</taxon>
        <taxon>Pseudomonadota</taxon>
        <taxon>Gammaproteobacteria</taxon>
        <taxon>Legionellales</taxon>
        <taxon>Legionellaceae</taxon>
        <taxon>Legionella</taxon>
    </lineage>
</organism>
<evidence type="ECO:0000313" key="2">
    <source>
        <dbReference type="EMBL" id="CDZ76883.1"/>
    </source>
</evidence>
<dbReference type="Pfam" id="PF16848">
    <property type="entry name" value="SoDot-IcmSS"/>
    <property type="match status" value="1"/>
</dbReference>
<feature type="compositionally biased region" description="Basic and acidic residues" evidence="1">
    <location>
        <begin position="302"/>
        <end position="313"/>
    </location>
</feature>
<dbReference type="EMBL" id="CCSB01000001">
    <property type="protein sequence ID" value="CDZ76883.1"/>
    <property type="molecule type" value="Genomic_DNA"/>
</dbReference>
<dbReference type="InterPro" id="IPR031758">
    <property type="entry name" value="SoDot-IcmSS"/>
</dbReference>
<accession>A0A078KYT8</accession>
<name>A0A078KYT8_9GAMM</name>
<dbReference type="InterPro" id="IPR044887">
    <property type="entry name" value="SoDot-IcmSS_sf"/>
</dbReference>
<dbReference type="AlphaFoldDB" id="A0A078KYT8"/>
<reference evidence="2 3" key="1">
    <citation type="submission" date="2014-06" db="EMBL/GenBank/DDBJ databases">
        <authorList>
            <person name="Urmite Genomes Urmite Genomes"/>
        </authorList>
    </citation>
    <scope>NUCLEOTIDE SEQUENCE [LARGE SCALE GENOMIC DNA]</scope>
</reference>
<sequence>MKFKVRPYEEVVGSNVTEDGFKDIIATLRGKHDAVVVNELNQPRRHQVQLIQKTQDLIVEHENRDNIITAMLLLEMCIIAKSYGESIFDAVKPNSATINGSYMLESGSNYFRGMLRVIGVTEDNPLEPEDVEELLTIARKFITYNICVNGDSAQGFKYKDETQKGKEEDHPFAEIAALDITEYSRTCVDVIHESAIKAITRNYDDRIKNVQSVEKGKQERAKAEREAEAEKLRLEREAEAERLKKEREAEAERLAKVKGPNSGGILSYFWGASSANPGASSDQANLNSQPNGLTGPTDNAEQGEHRETEGMNP</sequence>
<dbReference type="RefSeq" id="WP_043873313.1">
    <property type="nucleotide sequence ID" value="NZ_CCVW01000001.1"/>
</dbReference>
<keyword evidence="3" id="KW-1185">Reference proteome</keyword>
<gene>
    <name evidence="2" type="ORF">BN59_01162</name>
</gene>
<evidence type="ECO:0000313" key="3">
    <source>
        <dbReference type="Proteomes" id="UP000044071"/>
    </source>
</evidence>
<feature type="compositionally biased region" description="Polar residues" evidence="1">
    <location>
        <begin position="273"/>
        <end position="300"/>
    </location>
</feature>
<dbReference type="Proteomes" id="UP000044071">
    <property type="component" value="Unassembled WGS sequence"/>
</dbReference>
<evidence type="ECO:0000256" key="1">
    <source>
        <dbReference type="SAM" id="MobiDB-lite"/>
    </source>
</evidence>
<feature type="region of interest" description="Disordered" evidence="1">
    <location>
        <begin position="252"/>
        <end position="313"/>
    </location>
</feature>
<dbReference type="Gene3D" id="1.20.1440.330">
    <property type="match status" value="1"/>
</dbReference>
<proteinExistence type="predicted"/>
<protein>
    <submittedName>
        <fullName evidence="2">Uncharacterized protein</fullName>
    </submittedName>
</protein>